<keyword evidence="2" id="KW-0274">FAD</keyword>
<dbReference type="InterPro" id="IPR016169">
    <property type="entry name" value="FAD-bd_PCMH_sub2"/>
</dbReference>
<dbReference type="PANTHER" id="PTHR11748">
    <property type="entry name" value="D-LACTATE DEHYDROGENASE"/>
    <property type="match status" value="1"/>
</dbReference>
<dbReference type="SUPFAM" id="SSF56176">
    <property type="entry name" value="FAD-binding/transporter-associated domain-like"/>
    <property type="match status" value="1"/>
</dbReference>
<evidence type="ECO:0000313" key="5">
    <source>
        <dbReference type="Proteomes" id="UP000428803"/>
    </source>
</evidence>
<dbReference type="EMBL" id="CP035733">
    <property type="protein sequence ID" value="QGY79271.1"/>
    <property type="molecule type" value="Genomic_DNA"/>
</dbReference>
<accession>A0A6I6L515</accession>
<dbReference type="GO" id="GO:0008720">
    <property type="term" value="F:D-lactate dehydrogenase (NAD+) activity"/>
    <property type="evidence" value="ECO:0007669"/>
    <property type="project" value="TreeGrafter"/>
</dbReference>
<feature type="domain" description="FAD-binding PCMH-type" evidence="3">
    <location>
        <begin position="52"/>
        <end position="240"/>
    </location>
</feature>
<dbReference type="InterPro" id="IPR016166">
    <property type="entry name" value="FAD-bd_PCMH"/>
</dbReference>
<reference evidence="5" key="1">
    <citation type="submission" date="2019-01" db="EMBL/GenBank/DDBJ databases">
        <title>Sphingorhabdus lacus sp.nov., isolated from an oligotrophic freshwater lake.</title>
        <authorList>
            <person name="Park M."/>
        </authorList>
    </citation>
    <scope>NUCLEOTIDE SEQUENCE [LARGE SCALE GENOMIC DNA]</scope>
    <source>
        <strain evidence="5">IMCC1753</strain>
    </source>
</reference>
<dbReference type="Pfam" id="PF01565">
    <property type="entry name" value="FAD_binding_4"/>
    <property type="match status" value="1"/>
</dbReference>
<dbReference type="GO" id="GO:0071949">
    <property type="term" value="F:FAD binding"/>
    <property type="evidence" value="ECO:0007669"/>
    <property type="project" value="InterPro"/>
</dbReference>
<dbReference type="Gene3D" id="3.30.465.10">
    <property type="match status" value="1"/>
</dbReference>
<evidence type="ECO:0000256" key="1">
    <source>
        <dbReference type="ARBA" id="ARBA00022630"/>
    </source>
</evidence>
<dbReference type="Gene3D" id="1.10.45.10">
    <property type="entry name" value="Vanillyl-alcohol Oxidase, Chain A, domain 4"/>
    <property type="match status" value="1"/>
</dbReference>
<keyword evidence="5" id="KW-1185">Reference proteome</keyword>
<dbReference type="PANTHER" id="PTHR11748:SF114">
    <property type="entry name" value="ARYL-ALCOHOL OXIDASE VANILLYL-ALCOHOL OXIDASE (AFU_ORTHOLOGUE AFUA_3G09500)-RELATED"/>
    <property type="match status" value="1"/>
</dbReference>
<dbReference type="RefSeq" id="WP_158897570.1">
    <property type="nucleotide sequence ID" value="NZ_CP035733.1"/>
</dbReference>
<dbReference type="InterPro" id="IPR016167">
    <property type="entry name" value="FAD-bd_PCMH_sub1"/>
</dbReference>
<evidence type="ECO:0000313" key="4">
    <source>
        <dbReference type="EMBL" id="QGY79271.1"/>
    </source>
</evidence>
<gene>
    <name evidence="4" type="ORF">EUU25_00730</name>
</gene>
<dbReference type="Gene3D" id="3.40.462.10">
    <property type="entry name" value="FAD-linked oxidases, C-terminal domain"/>
    <property type="match status" value="1"/>
</dbReference>
<name>A0A6I6L515_9SPHN</name>
<evidence type="ECO:0000256" key="2">
    <source>
        <dbReference type="ARBA" id="ARBA00022827"/>
    </source>
</evidence>
<dbReference type="InterPro" id="IPR016171">
    <property type="entry name" value="Vanillyl_alc_oxidase_C-sub2"/>
</dbReference>
<dbReference type="InterPro" id="IPR006094">
    <property type="entry name" value="Oxid_FAD_bind_N"/>
</dbReference>
<dbReference type="GO" id="GO:0004458">
    <property type="term" value="F:D-lactate dehydrogenase (cytochrome) activity"/>
    <property type="evidence" value="ECO:0007669"/>
    <property type="project" value="TreeGrafter"/>
</dbReference>
<dbReference type="Proteomes" id="UP000428803">
    <property type="component" value="Chromosome"/>
</dbReference>
<organism evidence="4 5">
    <name type="scientific">Sphingorhabdus lacus</name>
    <dbReference type="NCBI Taxonomy" id="392610"/>
    <lineage>
        <taxon>Bacteria</taxon>
        <taxon>Pseudomonadati</taxon>
        <taxon>Pseudomonadota</taxon>
        <taxon>Alphaproteobacteria</taxon>
        <taxon>Sphingomonadales</taxon>
        <taxon>Sphingomonadaceae</taxon>
        <taxon>Sphingorhabdus</taxon>
    </lineage>
</organism>
<dbReference type="GO" id="GO:1903457">
    <property type="term" value="P:lactate catabolic process"/>
    <property type="evidence" value="ECO:0007669"/>
    <property type="project" value="TreeGrafter"/>
</dbReference>
<keyword evidence="1" id="KW-0285">Flavoprotein</keyword>
<proteinExistence type="predicted"/>
<evidence type="ECO:0000259" key="3">
    <source>
        <dbReference type="PROSITE" id="PS51387"/>
    </source>
</evidence>
<sequence>MTLPLPPGISSAAFKSALEKFGDAIGSQWVFSTDEDVILYRDAYSPLWDDKEERLPSAAVAPETAEQVQAIVRIANEYKIPLYPISTGKNLGYGGSAPTVSGSVIVDLKRMNKIIEVDDKRHFAIVEPGVSYFDLYDYIQQRGLKVWIDSPDPGWGSLVGNSLDRGCGYTYGGYRDHFDSHSGMEVVLPNGELIRTGMGALPGAKTWAEFPHGFGPSVDGLFAQGNFGIVTKMGFHLMPQPDAYMSGMVYVPRREDLIPLVDIINTLEHLGVTGQPRYGSPLQSLMGEKAFRAEVNSRAGLTNDALNKVAKDRNLASWQVELQFYGASGVVEANWASARSKISAAIPGARFEVLQRYEFPLTQAQRDALPHKAAFGVPDLSIFFVGARSKETPEPGDGFMWFSSVIPKSGEAIFEAQKVYRAAAWDIGIEPGISPFSTPSSWYRTFILISGLPISRSDANVNKQSRQLYEKYAQAAAAAGFGEYRAPAIFHSMVSDTYSFNDHALRRFLETMKDTVDPNGIFAPGRGGIWPKRFREQRS</sequence>
<dbReference type="PROSITE" id="PS51387">
    <property type="entry name" value="FAD_PCMH"/>
    <property type="match status" value="1"/>
</dbReference>
<dbReference type="Gene3D" id="3.30.43.10">
    <property type="entry name" value="Uridine Diphospho-n-acetylenolpyruvylglucosamine Reductase, domain 2"/>
    <property type="match status" value="1"/>
</dbReference>
<dbReference type="AlphaFoldDB" id="A0A6I6L515"/>
<dbReference type="KEGG" id="slaa:EUU25_00730"/>
<dbReference type="InterPro" id="IPR036318">
    <property type="entry name" value="FAD-bd_PCMH-like_sf"/>
</dbReference>
<dbReference type="InterPro" id="IPR016170">
    <property type="entry name" value="Cytok_DH_C_sf"/>
</dbReference>
<dbReference type="SUPFAM" id="SSF55103">
    <property type="entry name" value="FAD-linked oxidases, C-terminal domain"/>
    <property type="match status" value="1"/>
</dbReference>
<dbReference type="InterPro" id="IPR016164">
    <property type="entry name" value="FAD-linked_Oxase-like_C"/>
</dbReference>
<dbReference type="OrthoDB" id="9811557at2"/>
<protein>
    <submittedName>
        <fullName evidence="4">FAD-binding oxidoreductase</fullName>
    </submittedName>
</protein>